<accession>A0A4Y9Z7F7</accession>
<protein>
    <submittedName>
        <fullName evidence="1">Uncharacterized protein</fullName>
    </submittedName>
</protein>
<dbReference type="EMBL" id="SEKV01000002">
    <property type="protein sequence ID" value="TFY69967.1"/>
    <property type="molecule type" value="Genomic_DNA"/>
</dbReference>
<dbReference type="Proteomes" id="UP000298390">
    <property type="component" value="Unassembled WGS sequence"/>
</dbReference>
<evidence type="ECO:0000313" key="2">
    <source>
        <dbReference type="Proteomes" id="UP000298390"/>
    </source>
</evidence>
<sequence length="55" mass="6368">MPPPPPTYHIDANGKETIEYEWYKMYPIGGNRPVSTLSQSHWYTDCLTFTTSICE</sequence>
<proteinExistence type="predicted"/>
<name>A0A4Y9Z7F7_9APHY</name>
<comment type="caution">
    <text evidence="1">The sequence shown here is derived from an EMBL/GenBank/DDBJ whole genome shotgun (WGS) entry which is preliminary data.</text>
</comment>
<gene>
    <name evidence="1" type="ORF">EVJ58_g84</name>
</gene>
<reference evidence="1 2" key="1">
    <citation type="submission" date="2019-01" db="EMBL/GenBank/DDBJ databases">
        <title>Genome sequencing of the rare red list fungi Fomitopsis rosea.</title>
        <authorList>
            <person name="Buettner E."/>
            <person name="Kellner H."/>
        </authorList>
    </citation>
    <scope>NUCLEOTIDE SEQUENCE [LARGE SCALE GENOMIC DNA]</scope>
    <source>
        <strain evidence="1 2">DSM 105464</strain>
    </source>
</reference>
<dbReference type="AlphaFoldDB" id="A0A4Y9Z7F7"/>
<evidence type="ECO:0000313" key="1">
    <source>
        <dbReference type="EMBL" id="TFY69967.1"/>
    </source>
</evidence>
<organism evidence="1 2">
    <name type="scientific">Rhodofomes roseus</name>
    <dbReference type="NCBI Taxonomy" id="34475"/>
    <lineage>
        <taxon>Eukaryota</taxon>
        <taxon>Fungi</taxon>
        <taxon>Dikarya</taxon>
        <taxon>Basidiomycota</taxon>
        <taxon>Agaricomycotina</taxon>
        <taxon>Agaricomycetes</taxon>
        <taxon>Polyporales</taxon>
        <taxon>Rhodofomes</taxon>
    </lineage>
</organism>